<dbReference type="InterPro" id="IPR027417">
    <property type="entry name" value="P-loop_NTPase"/>
</dbReference>
<dbReference type="PANTHER" id="PTHR12083">
    <property type="entry name" value="BIFUNCTIONAL POLYNUCLEOTIDE PHOSPHATASE/KINASE"/>
    <property type="match status" value="1"/>
</dbReference>
<dbReference type="NCBIfam" id="TIGR01662">
    <property type="entry name" value="HAD-SF-IIIA"/>
    <property type="match status" value="1"/>
</dbReference>
<dbReference type="InterPro" id="IPR023214">
    <property type="entry name" value="HAD_sf"/>
</dbReference>
<evidence type="ECO:0000313" key="1">
    <source>
        <dbReference type="EMBL" id="QHU34871.1"/>
    </source>
</evidence>
<dbReference type="SUPFAM" id="SSF52540">
    <property type="entry name" value="P-loop containing nucleoside triphosphate hydrolases"/>
    <property type="match status" value="1"/>
</dbReference>
<dbReference type="GO" id="GO:0003690">
    <property type="term" value="F:double-stranded DNA binding"/>
    <property type="evidence" value="ECO:0007669"/>
    <property type="project" value="TreeGrafter"/>
</dbReference>
<dbReference type="PANTHER" id="PTHR12083:SF9">
    <property type="entry name" value="BIFUNCTIONAL POLYNUCLEOTIDE PHOSPHATASE_KINASE"/>
    <property type="match status" value="1"/>
</dbReference>
<name>A0A6C0LYP6_9ZZZZ</name>
<dbReference type="InterPro" id="IPR013954">
    <property type="entry name" value="PNK3P"/>
</dbReference>
<dbReference type="SUPFAM" id="SSF56784">
    <property type="entry name" value="HAD-like"/>
    <property type="match status" value="1"/>
</dbReference>
<dbReference type="Pfam" id="PF08645">
    <property type="entry name" value="PNK3P"/>
    <property type="match status" value="1"/>
</dbReference>
<dbReference type="InterPro" id="IPR006549">
    <property type="entry name" value="HAD-SF_hydro_IIIA"/>
</dbReference>
<protein>
    <recommendedName>
        <fullName evidence="2">Polynucleotide kinase</fullName>
    </recommendedName>
</protein>
<dbReference type="GO" id="GO:0046404">
    <property type="term" value="F:ATP-dependent polydeoxyribonucleotide 5'-hydroxyl-kinase activity"/>
    <property type="evidence" value="ECO:0007669"/>
    <property type="project" value="TreeGrafter"/>
</dbReference>
<dbReference type="GO" id="GO:0046403">
    <property type="term" value="F:polynucleotide 3'-phosphatase activity"/>
    <property type="evidence" value="ECO:0007669"/>
    <property type="project" value="TreeGrafter"/>
</dbReference>
<organism evidence="1">
    <name type="scientific">viral metagenome</name>
    <dbReference type="NCBI Taxonomy" id="1070528"/>
    <lineage>
        <taxon>unclassified sequences</taxon>
        <taxon>metagenomes</taxon>
        <taxon>organismal metagenomes</taxon>
    </lineage>
</organism>
<dbReference type="EMBL" id="MN740581">
    <property type="protein sequence ID" value="QHU34871.1"/>
    <property type="molecule type" value="Genomic_DNA"/>
</dbReference>
<dbReference type="AlphaFoldDB" id="A0A6C0LYP6"/>
<proteinExistence type="predicted"/>
<dbReference type="InterPro" id="IPR036412">
    <property type="entry name" value="HAD-like_sf"/>
</dbReference>
<reference evidence="1" key="1">
    <citation type="journal article" date="2020" name="Nature">
        <title>Giant virus diversity and host interactions through global metagenomics.</title>
        <authorList>
            <person name="Schulz F."/>
            <person name="Roux S."/>
            <person name="Paez-Espino D."/>
            <person name="Jungbluth S."/>
            <person name="Walsh D.A."/>
            <person name="Denef V.J."/>
            <person name="McMahon K.D."/>
            <person name="Konstantinidis K.T."/>
            <person name="Eloe-Fadrosh E.A."/>
            <person name="Kyrpides N.C."/>
            <person name="Woyke T."/>
        </authorList>
    </citation>
    <scope>NUCLEOTIDE SEQUENCE</scope>
    <source>
        <strain evidence="1">GVMAG-S-1017244-22</strain>
    </source>
</reference>
<dbReference type="Gene3D" id="3.40.50.1000">
    <property type="entry name" value="HAD superfamily/HAD-like"/>
    <property type="match status" value="1"/>
</dbReference>
<dbReference type="Gene3D" id="3.40.50.300">
    <property type="entry name" value="P-loop containing nucleotide triphosphate hydrolases"/>
    <property type="match status" value="1"/>
</dbReference>
<accession>A0A6C0LYP6</accession>
<sequence length="393" mass="45849">MIKAIPGKIYNPLTKRYVNINGVVGKKLLNQEKHHLFKELPSEQEKRFTLITFQNYFRPTKNSGIKVIFADLDHTLITPKGKHVFPKTIDDWKWKDEKIVPKLKNMYYDMGYEIVIVSNQKKMTREEVKIKSKMIYDDLEIPFVFISGHSDLYYRKPQLGLWEILIEYIFKDINNIDYPSSIFIGDSIADLYFARNINIKFIHTELFFAGIPNKEFVKIENRDHPLTKWISNSVQYKLSTSSLKCIVIMVGSPASGKSFYAHELEASYGYLRINKDDMKSDTVMLNEFNTGLKEGRNIVIDGTNPTKESRAKWINASKKASYNITIVWMNFPMSVVEFLNNYRIAKNKNQDSHVPTVAMRVYYKKLENPTKDECDNIIEINTINTDEMLSVWV</sequence>
<evidence type="ECO:0008006" key="2">
    <source>
        <dbReference type="Google" id="ProtNLM"/>
    </source>
</evidence>
<dbReference type="GO" id="GO:0006281">
    <property type="term" value="P:DNA repair"/>
    <property type="evidence" value="ECO:0007669"/>
    <property type="project" value="TreeGrafter"/>
</dbReference>
<dbReference type="Pfam" id="PF13671">
    <property type="entry name" value="AAA_33"/>
    <property type="match status" value="1"/>
</dbReference>